<evidence type="ECO:0008006" key="4">
    <source>
        <dbReference type="Google" id="ProtNLM"/>
    </source>
</evidence>
<sequence>MTDNSTTPPNQTSKTDASTSAEAARDVRDSAAEEARRLRDTATEQAQKRAEGAKEGIADEIGSVGDALRRASDELRSGSPQEQMFGTMAETLADLSDTVRGKGINEMVSDVADFGRRNPLAFLGGAALLGFAGARLARASQSGAQNMGTSDYGRSDYGSSTGASSVGTAPASPASAPATGGAATGSTTPASPAVTTKGPQS</sequence>
<dbReference type="RefSeq" id="WP_007254236.1">
    <property type="nucleotide sequence ID" value="NZ_CH724107.1"/>
</dbReference>
<proteinExistence type="predicted"/>
<name>Q2CAH9_OCEGH</name>
<dbReference type="eggNOG" id="ENOG5032SND">
    <property type="taxonomic scope" value="Bacteria"/>
</dbReference>
<feature type="compositionally biased region" description="Low complexity" evidence="1">
    <location>
        <begin position="158"/>
        <end position="201"/>
    </location>
</feature>
<evidence type="ECO:0000256" key="1">
    <source>
        <dbReference type="SAM" id="MobiDB-lite"/>
    </source>
</evidence>
<accession>Q2CAH9</accession>
<gene>
    <name evidence="2" type="ORF">OG2516_03533</name>
</gene>
<feature type="region of interest" description="Disordered" evidence="1">
    <location>
        <begin position="1"/>
        <end position="61"/>
    </location>
</feature>
<dbReference type="HOGENOM" id="CLU_120011_0_0_5"/>
<feature type="region of interest" description="Disordered" evidence="1">
    <location>
        <begin position="139"/>
        <end position="201"/>
    </location>
</feature>
<feature type="compositionally biased region" description="Basic and acidic residues" evidence="1">
    <location>
        <begin position="23"/>
        <end position="57"/>
    </location>
</feature>
<protein>
    <recommendedName>
        <fullName evidence="4">Nutrient deprivation-induced protein</fullName>
    </recommendedName>
</protein>
<dbReference type="AlphaFoldDB" id="Q2CAH9"/>
<feature type="compositionally biased region" description="Polar residues" evidence="1">
    <location>
        <begin position="140"/>
        <end position="149"/>
    </location>
</feature>
<dbReference type="OrthoDB" id="7744082at2"/>
<dbReference type="STRING" id="314256.OG2516_03533"/>
<keyword evidence="3" id="KW-1185">Reference proteome</keyword>
<organism evidence="2 3">
    <name type="scientific">Oceanicola granulosus (strain ATCC BAA-861 / DSM 15982 / KCTC 12143 / HTCC2516)</name>
    <dbReference type="NCBI Taxonomy" id="314256"/>
    <lineage>
        <taxon>Bacteria</taxon>
        <taxon>Pseudomonadati</taxon>
        <taxon>Pseudomonadota</taxon>
        <taxon>Alphaproteobacteria</taxon>
        <taxon>Rhodobacterales</taxon>
        <taxon>Roseobacteraceae</taxon>
        <taxon>Oceanicola</taxon>
    </lineage>
</organism>
<evidence type="ECO:0000313" key="3">
    <source>
        <dbReference type="Proteomes" id="UP000003635"/>
    </source>
</evidence>
<dbReference type="Proteomes" id="UP000003635">
    <property type="component" value="Unassembled WGS sequence"/>
</dbReference>
<dbReference type="EMBL" id="AAOT01000052">
    <property type="protein sequence ID" value="EAR49695.1"/>
    <property type="molecule type" value="Genomic_DNA"/>
</dbReference>
<evidence type="ECO:0000313" key="2">
    <source>
        <dbReference type="EMBL" id="EAR49695.1"/>
    </source>
</evidence>
<feature type="compositionally biased region" description="Polar residues" evidence="1">
    <location>
        <begin position="1"/>
        <end position="21"/>
    </location>
</feature>
<reference evidence="2 3" key="1">
    <citation type="journal article" date="2010" name="J. Bacteriol.">
        <title>Genome sequences of Oceanicola granulosus HTCC2516(T) and Oceanicola batsensis HTCC2597(TDelta).</title>
        <authorList>
            <person name="Thrash J.C."/>
            <person name="Cho J.C."/>
            <person name="Vergin K.L."/>
            <person name="Giovannoni S.J."/>
        </authorList>
    </citation>
    <scope>NUCLEOTIDE SEQUENCE [LARGE SCALE GENOMIC DNA]</scope>
    <source>
        <strain evidence="3">ATCC BAA-861 / DSM 15982 / KCTC 12143 / HTCC2516</strain>
    </source>
</reference>
<comment type="caution">
    <text evidence="2">The sequence shown here is derived from an EMBL/GenBank/DDBJ whole genome shotgun (WGS) entry which is preliminary data.</text>
</comment>